<feature type="compositionally biased region" description="Basic and acidic residues" evidence="2">
    <location>
        <begin position="1610"/>
        <end position="1626"/>
    </location>
</feature>
<evidence type="ECO:0000256" key="2">
    <source>
        <dbReference type="SAM" id="MobiDB-lite"/>
    </source>
</evidence>
<feature type="compositionally biased region" description="Polar residues" evidence="2">
    <location>
        <begin position="913"/>
        <end position="922"/>
    </location>
</feature>
<feature type="region of interest" description="Disordered" evidence="2">
    <location>
        <begin position="1892"/>
        <end position="2063"/>
    </location>
</feature>
<dbReference type="EMBL" id="KQ982706">
    <property type="protein sequence ID" value="KYQ51871.1"/>
    <property type="molecule type" value="Genomic_DNA"/>
</dbReference>
<feature type="compositionally biased region" description="Basic and acidic residues" evidence="2">
    <location>
        <begin position="172"/>
        <end position="194"/>
    </location>
</feature>
<dbReference type="PANTHER" id="PTHR36812">
    <property type="entry name" value="NEUROFILAMENT TRIPLET M PROTEIN-LIKE PROTEIN"/>
    <property type="match status" value="1"/>
</dbReference>
<evidence type="ECO:0000313" key="4">
    <source>
        <dbReference type="Proteomes" id="UP000075809"/>
    </source>
</evidence>
<name>A0A151WW06_9HYME</name>
<feature type="compositionally biased region" description="Basic and acidic residues" evidence="2">
    <location>
        <begin position="883"/>
        <end position="902"/>
    </location>
</feature>
<feature type="compositionally biased region" description="Basic and acidic residues" evidence="2">
    <location>
        <begin position="1916"/>
        <end position="1935"/>
    </location>
</feature>
<feature type="compositionally biased region" description="Basic and acidic residues" evidence="2">
    <location>
        <begin position="688"/>
        <end position="701"/>
    </location>
</feature>
<protein>
    <submittedName>
        <fullName evidence="3">Uncharacterized protein</fullName>
    </submittedName>
</protein>
<feature type="compositionally biased region" description="Polar residues" evidence="2">
    <location>
        <begin position="86"/>
        <end position="98"/>
    </location>
</feature>
<feature type="compositionally biased region" description="Polar residues" evidence="2">
    <location>
        <begin position="1631"/>
        <end position="1643"/>
    </location>
</feature>
<feature type="compositionally biased region" description="Low complexity" evidence="2">
    <location>
        <begin position="711"/>
        <end position="723"/>
    </location>
</feature>
<feature type="compositionally biased region" description="Basic and acidic residues" evidence="2">
    <location>
        <begin position="1744"/>
        <end position="1778"/>
    </location>
</feature>
<feature type="compositionally biased region" description="Basic residues" evidence="2">
    <location>
        <begin position="1936"/>
        <end position="1945"/>
    </location>
</feature>
<feature type="compositionally biased region" description="Basic and acidic residues" evidence="2">
    <location>
        <begin position="949"/>
        <end position="975"/>
    </location>
</feature>
<feature type="compositionally biased region" description="Acidic residues" evidence="2">
    <location>
        <begin position="2459"/>
        <end position="2511"/>
    </location>
</feature>
<feature type="region of interest" description="Disordered" evidence="2">
    <location>
        <begin position="1595"/>
        <end position="1778"/>
    </location>
</feature>
<feature type="compositionally biased region" description="Basic and acidic residues" evidence="2">
    <location>
        <begin position="2536"/>
        <end position="2546"/>
    </location>
</feature>
<feature type="coiled-coil region" evidence="1">
    <location>
        <begin position="2375"/>
        <end position="2415"/>
    </location>
</feature>
<keyword evidence="4" id="KW-1185">Reference proteome</keyword>
<feature type="compositionally biased region" description="Basic residues" evidence="2">
    <location>
        <begin position="2606"/>
        <end position="2621"/>
    </location>
</feature>
<feature type="compositionally biased region" description="Polar residues" evidence="2">
    <location>
        <begin position="2750"/>
        <end position="2761"/>
    </location>
</feature>
<feature type="compositionally biased region" description="Basic and acidic residues" evidence="2">
    <location>
        <begin position="100"/>
        <end position="118"/>
    </location>
</feature>
<proteinExistence type="predicted"/>
<feature type="compositionally biased region" description="Low complexity" evidence="2">
    <location>
        <begin position="1724"/>
        <end position="1734"/>
    </location>
</feature>
<feature type="compositionally biased region" description="Basic residues" evidence="2">
    <location>
        <begin position="728"/>
        <end position="738"/>
    </location>
</feature>
<feature type="region of interest" description="Disordered" evidence="2">
    <location>
        <begin position="1797"/>
        <end position="1822"/>
    </location>
</feature>
<feature type="compositionally biased region" description="Basic and acidic residues" evidence="2">
    <location>
        <begin position="2577"/>
        <end position="2605"/>
    </location>
</feature>
<feature type="region of interest" description="Disordered" evidence="2">
    <location>
        <begin position="1"/>
        <end position="59"/>
    </location>
</feature>
<feature type="compositionally biased region" description="Basic residues" evidence="2">
    <location>
        <begin position="2670"/>
        <end position="2699"/>
    </location>
</feature>
<dbReference type="Proteomes" id="UP000075809">
    <property type="component" value="Unassembled WGS sequence"/>
</dbReference>
<dbReference type="STRING" id="64791.A0A151WW06"/>
<feature type="region of interest" description="Disordered" evidence="2">
    <location>
        <begin position="629"/>
        <end position="649"/>
    </location>
</feature>
<evidence type="ECO:0000256" key="1">
    <source>
        <dbReference type="SAM" id="Coils"/>
    </source>
</evidence>
<feature type="region of interest" description="Disordered" evidence="2">
    <location>
        <begin position="883"/>
        <end position="995"/>
    </location>
</feature>
<feature type="region of interest" description="Disordered" evidence="2">
    <location>
        <begin position="85"/>
        <end position="118"/>
    </location>
</feature>
<feature type="compositionally biased region" description="Basic and acidic residues" evidence="2">
    <location>
        <begin position="1655"/>
        <end position="1701"/>
    </location>
</feature>
<feature type="compositionally biased region" description="Polar residues" evidence="2">
    <location>
        <begin position="38"/>
        <end position="48"/>
    </location>
</feature>
<organism evidence="3 4">
    <name type="scientific">Mycetomoellerius zeteki</name>
    <dbReference type="NCBI Taxonomy" id="64791"/>
    <lineage>
        <taxon>Eukaryota</taxon>
        <taxon>Metazoa</taxon>
        <taxon>Ecdysozoa</taxon>
        <taxon>Arthropoda</taxon>
        <taxon>Hexapoda</taxon>
        <taxon>Insecta</taxon>
        <taxon>Pterygota</taxon>
        <taxon>Neoptera</taxon>
        <taxon>Endopterygota</taxon>
        <taxon>Hymenoptera</taxon>
        <taxon>Apocrita</taxon>
        <taxon>Aculeata</taxon>
        <taxon>Formicoidea</taxon>
        <taxon>Formicidae</taxon>
        <taxon>Myrmicinae</taxon>
        <taxon>Mycetomoellerius</taxon>
    </lineage>
</organism>
<feature type="compositionally biased region" description="Polar residues" evidence="2">
    <location>
        <begin position="202"/>
        <end position="213"/>
    </location>
</feature>
<feature type="region of interest" description="Disordered" evidence="2">
    <location>
        <begin position="2250"/>
        <end position="2277"/>
    </location>
</feature>
<accession>A0A151WW06</accession>
<feature type="compositionally biased region" description="Basic residues" evidence="2">
    <location>
        <begin position="1971"/>
        <end position="2001"/>
    </location>
</feature>
<feature type="compositionally biased region" description="Basic and acidic residues" evidence="2">
    <location>
        <begin position="2020"/>
        <end position="2033"/>
    </location>
</feature>
<feature type="compositionally biased region" description="Pro residues" evidence="2">
    <location>
        <begin position="2762"/>
        <end position="2779"/>
    </location>
</feature>
<feature type="compositionally biased region" description="Basic and acidic residues" evidence="2">
    <location>
        <begin position="2653"/>
        <end position="2662"/>
    </location>
</feature>
<feature type="compositionally biased region" description="Basic and acidic residues" evidence="2">
    <location>
        <begin position="235"/>
        <end position="304"/>
    </location>
</feature>
<gene>
    <name evidence="3" type="ORF">ALC60_09072</name>
</gene>
<feature type="compositionally biased region" description="Pro residues" evidence="2">
    <location>
        <begin position="2719"/>
        <end position="2732"/>
    </location>
</feature>
<feature type="compositionally biased region" description="Low complexity" evidence="2">
    <location>
        <begin position="739"/>
        <end position="759"/>
    </location>
</feature>
<feature type="region of interest" description="Disordered" evidence="2">
    <location>
        <begin position="663"/>
        <end position="823"/>
    </location>
</feature>
<feature type="region of interest" description="Disordered" evidence="2">
    <location>
        <begin position="2750"/>
        <end position="2789"/>
    </location>
</feature>
<dbReference type="PANTHER" id="PTHR36812:SF9">
    <property type="entry name" value="MYB-LIKE PROTEIN X ISOFORM X1"/>
    <property type="match status" value="1"/>
</dbReference>
<keyword evidence="1" id="KW-0175">Coiled coil</keyword>
<feature type="compositionally biased region" description="Gly residues" evidence="2">
    <location>
        <begin position="2258"/>
        <end position="2270"/>
    </location>
</feature>
<evidence type="ECO:0000313" key="3">
    <source>
        <dbReference type="EMBL" id="KYQ51871.1"/>
    </source>
</evidence>
<feature type="compositionally biased region" description="Basic and acidic residues" evidence="2">
    <location>
        <begin position="2043"/>
        <end position="2063"/>
    </location>
</feature>
<reference evidence="3 4" key="1">
    <citation type="submission" date="2015-09" db="EMBL/GenBank/DDBJ databases">
        <title>Trachymyrmex zeteki WGS genome.</title>
        <authorList>
            <person name="Nygaard S."/>
            <person name="Hu H."/>
            <person name="Boomsma J."/>
            <person name="Zhang G."/>
        </authorList>
    </citation>
    <scope>NUCLEOTIDE SEQUENCE [LARGE SCALE GENOMIC DNA]</scope>
    <source>
        <strain evidence="3">Tzet28-1</strain>
        <tissue evidence="3">Whole body</tissue>
    </source>
</reference>
<sequence>MLEKNGTDASQSKDTYILEEPTPDISISLLDIQMPETPDSTKGQTSDGDTSRLESPKTVKPVLGKVQAKKRLMAFANQFKALPKSQVKSNMSQHSSAALKTKDKTVQDDINKSRKKTEEKILAIEEIRREESKSKLLLAEAMAAASMEDENHTGKNIPTLLESKKHTKERRKHEEMNNDRKSRSVDRKYSERPRHHDKINKDSSNQDVKNRNGSLERFTQKSSQNRGKHKKDKKKKNDKDKRSNSKTNTNRDKKEEKDIKKEIGKVKEEETKEKSEATKNKKESIKERRNDMSEMEVESKDKKEKDKDKWKEKILLKSNSWAEVRKSGLTLDDIIYLRRRNNSERSVKIRTTQDYIRYFEQMLMLNNHRLKRQALIAEGLNGPKKYPPESIKLTKRARGLQLLYCENPRTSLLLSISQLLQAVTPERREKIRDICEASLPRIDTEDTVQQKRNWYRQINTIDYHKDTRWQMTIQLPKSKWDSEDEEISSISVAKEETEEPVNKLHVSVNQQERCSTTSSITDEDKIDNNVEDIKEDNKSSEKIIENISVNESTSSSLLQPAGNEKLASEYEQFMKMVCTATDVTKKYSPKKNPVKSTSPHSYHEFNIESNLAEDNNMEIPLKEEFEKKSDLETLEESTKSIECEESTVSTDCQIQINENNIQIEHTNENDESQDSKSIPSDWENVMIKVERLSDENTESREVKKKKKKKMISSSESSSSITSSDSEKQKKKRKRKRKVLSNSSSSDSDSTDSTSSSDSSSSEERRKRKRKKKKIGKKRKKVKRTARIKKKRRRKMSTDSNSSDLDEYTKKKKRKKKTMETKSINNGDIRKIISKSPVIASSDGTKILQSVTPTRKIKEEAIGEDKKRIDQVISTKKTIVDMSVHDNECLKEGNERKENKPDESFMEQWEMDSVTKQNDGETSSQDRSEELEKMDGLEKSKYRRKRKHSRDNIEQDKDRSSKVNEERIHEGKARSDEEIEAKRKKRKEKDIKSSGEFLANWERESERITQRIQNEAKYLKRLGKQKKEKWGETDFDTLNVPSLTQLEKEVYQKQLLADEWEVDSLEAISDLITSKRKNSQGSLKKTEKEVKYDKKTDTYIAIEKESVREMKKKQERLYAIRIWEEEQEEGEREEMMLLEQKSKTNDWDIEEKPLFHDTTEKIEVCKVNDIVTIQKEWAETDENKEDENIKEDANKLTVKSDKRVKKSRWDIGSQSEEKSEAKDIWEEEYVEWSKIDKCEQEFEKTKKAEICPVDYSESSSKSDLIDFYHRKSQSRESLERSWASDEVAVRPIQAKKDASLKQSIFAKTNEEQLASIKEHQTRDQFKEISETDVKFKEKIYSVELYSPSSPALSQRSQDVEVSNESSSCNSLLREKRKKEMLITADELSIPMSGIPLQLIKRDTKHTSSEKTESILKKIQLEDRDSAHDFDIKSTDNLFGDISINEPCSKMHTSRHIDIFAEYGSEKSCDKQHAANSSVNSATKDDEVNEGKNALKLIPKQLLIRRTNEQVKSKRILETPLQDPAQHAAALLTIQKKLLESHALKNDIKEYPNQEQVVHFEQKYSNRDIVASNSRTDALLDTTEFSVVSKASVIAIRSRSPTSEKAISVRSEQSENYDRESKNDDAKRYKPNRNLNETNVSSSMRSPIREHRKRSPSKKESEKRYSHDKDKKEKKSERTFDDLEKPDRRDTRGSKVDFTDRRRFSPSGRGRRRKSRSPYVSWERQGSGSRSPGHSWSRSRSKSPKRKDDATINTRDKDKKRERYDDERSCKSRMDERKERYTRSPLRFGYNEDNFKKHGIVSSKGNRNNWGRRRHDNTDRDHEKDTRLYDPLEILRERTMESEKYRDNRFHIEELDHWQYESNNILRDGNESMDSYTAGQDLPLEYDDRSYYREGSPERDMIQSSPQLLSKYRRRSNVKRERQWEKDIDPSDLDRHPEHRIRNRTQQRSRYSPVRQERFRRKSRSRSWSPLRSRSRSRSRSGSRSRSTSRSRLRMRSQSRSRSRSPFDVRSRMKSVSMSRLRSPEHSFRTSELRSSRSPSPGSDRLNEIERERKDDDENKKFNASGERGRRIETIIQSGIMPGTSILDSEMGINSSMDATVTNFQYSNEIEGGNEYYYTENNLTYPPCIDESSTSSPKRLSLDDRLELELGIKKQQNKDSTGIASEYSSNFNPNVIAYPSPPSQQPQQQMMYRQQPTVVQVGNVLQVVPADFNGVQSVRREVSATVTTPPVRSGSSQVVRVGNVLQVVPTSLDWSSSNSGGSGNGNGSGSGSGQSSTGQSNVVLYSSAVPALSPSAPMSVPVPVPVPLPVPPTLPATTNTLAPVATMSSVTPLPLSLPVPVPVPVPIPIPPVTAAAFPRNEIQTQKIVQPVYNYEAILETRRKEQEERKRIRELRRKEKERRRIERVNRRALRLLEKNNTSRQMSGVLDHRKSSIVDPAVLKALKEGDEQAESSSANPIKEEEEATISIKEEDDDVAAEEEEDDDEDEVEAEAEYDEEEEEEAEDEDEDDGDDEKSLQMVNQRIEVDEATTSAVTTKDQAEIDTRKEWPMLPPPPLKGILVVPGFSPNGNVDDLSDVDNNIKDGSDKDGEIDKNSEYDKDVGSDVKSGKSKLAKLRKTKRSKKSVQFADGVKPGEGTSPSGGEGDMPSPPPPKGIDFREGDLKRNKIYNSQKSRKQEKRARPPKTKKKVKVTIINKLKKPRITPLTAMMMDDSDEMDDRSPPPPPPGSPPPPHLWPSYLSIYNTTVRAIEQPQTTTATLTSVQAPPPPPTPLPLLIPPPPLNYTIQPCSKS</sequence>
<feature type="compositionally biased region" description="Basic residues" evidence="2">
    <location>
        <begin position="765"/>
        <end position="794"/>
    </location>
</feature>
<feature type="compositionally biased region" description="Basic and acidic residues" evidence="2">
    <location>
        <begin position="629"/>
        <end position="642"/>
    </location>
</feature>
<feature type="compositionally biased region" description="Basic and acidic residues" evidence="2">
    <location>
        <begin position="923"/>
        <end position="939"/>
    </location>
</feature>
<feature type="region of interest" description="Disordered" evidence="2">
    <location>
        <begin position="144"/>
        <end position="304"/>
    </location>
</feature>
<feature type="region of interest" description="Disordered" evidence="2">
    <location>
        <begin position="2444"/>
        <end position="2733"/>
    </location>
</feature>